<comment type="caution">
    <text evidence="1">The sequence shown here is derived from an EMBL/GenBank/DDBJ whole genome shotgun (WGS) entry which is preliminary data.</text>
</comment>
<evidence type="ECO:0000313" key="2">
    <source>
        <dbReference type="Proteomes" id="UP000216101"/>
    </source>
</evidence>
<accession>A0A266Q4Q9</accession>
<dbReference type="AlphaFoldDB" id="A0A266Q4Q9"/>
<name>A0A266Q4Q9_9GAMM</name>
<dbReference type="Proteomes" id="UP000216101">
    <property type="component" value="Unassembled WGS sequence"/>
</dbReference>
<proteinExistence type="predicted"/>
<protein>
    <submittedName>
        <fullName evidence="1">Uncharacterized protein</fullName>
    </submittedName>
</protein>
<reference evidence="2" key="1">
    <citation type="submission" date="2017-05" db="EMBL/GenBank/DDBJ databases">
        <authorList>
            <person name="Barney B.M."/>
        </authorList>
    </citation>
    <scope>NUCLEOTIDE SEQUENCE [LARGE SCALE GENOMIC DNA]</scope>
    <source>
        <strain evidence="2">PSBB022</strain>
    </source>
</reference>
<evidence type="ECO:0000313" key="1">
    <source>
        <dbReference type="EMBL" id="OZY84812.1"/>
    </source>
</evidence>
<keyword evidence="2" id="KW-1185">Reference proteome</keyword>
<organism evidence="1 2">
    <name type="scientific">Cellvibrio mixtus</name>
    <dbReference type="NCBI Taxonomy" id="39650"/>
    <lineage>
        <taxon>Bacteria</taxon>
        <taxon>Pseudomonadati</taxon>
        <taxon>Pseudomonadota</taxon>
        <taxon>Gammaproteobacteria</taxon>
        <taxon>Cellvibrionales</taxon>
        <taxon>Cellvibrionaceae</taxon>
        <taxon>Cellvibrio</taxon>
    </lineage>
</organism>
<sequence length="628" mass="67749">MAYIIEPWNGISLNLSDGPFTLSDSLSINLDFVWISFPPLPWVSPSITAEYTAPLFTAGIAGSSNLIQQIAALSTDDLRSVLWSTAGAAQQNSQIRFNVANTSDDARMSIWSLAESVAGSQVLPWNYTGTADGQHASVWGFALQSDRTGFVSGWVMNTRYRDRIATLDWFSVNLNGFIYDDSAAMLALLNNDNPLAINLDFSGVPAALESATKIRLQFGFVKPKRPSVPHDISRTITARKATPRDTTRLIPWGAGTSVWNNWNLPYPVDNGPPIPPDPIDPPARKIVYLIMNTLQVTDVATGTPLDIQGVNISVDIDSLSWKFSGTVYGQGTLDLVRPDEDGMKDIHVTINTHEWVFSIERYTSDEKFPTTKFSISGVSRTQYMAAPFAPVRSYTNSSATTAAQAANAELENTGFALAWPTAGDGDLPDWIIPAGALSYRDKTPAQVVAQIVTTAGGVMIPSMDADSWIIQPRYKTSPWNWDTVTPDAAIYIGMVRSRSARYEPAPAYDSCFVSGVSQGVSVDVQRAGSGGLNPMPDVLDDLITAAAPAISRGRNELAATGNKVVETLSVLIPEQGAAPGVLRPGQIITVTHDNPDSDYVGLVIANSISVQKAGGAEIYQSVTLERRA</sequence>
<dbReference type="EMBL" id="NHNI01000002">
    <property type="protein sequence ID" value="OZY84812.1"/>
    <property type="molecule type" value="Genomic_DNA"/>
</dbReference>
<gene>
    <name evidence="1" type="ORF">CBP51_16760</name>
</gene>